<organism evidence="1 2">
    <name type="scientific">Pseudomonas hunanensis</name>
    <dbReference type="NCBI Taxonomy" id="1247546"/>
    <lineage>
        <taxon>Bacteria</taxon>
        <taxon>Pseudomonadati</taxon>
        <taxon>Pseudomonadota</taxon>
        <taxon>Gammaproteobacteria</taxon>
        <taxon>Pseudomonadales</taxon>
        <taxon>Pseudomonadaceae</taxon>
        <taxon>Pseudomonas</taxon>
    </lineage>
</organism>
<dbReference type="RefSeq" id="WP_218643427.1">
    <property type="nucleotide sequence ID" value="NZ_QJRE01000104.1"/>
</dbReference>
<dbReference type="AlphaFoldDB" id="A0ABD6MZ77"/>
<dbReference type="InterPro" id="IPR049156">
    <property type="entry name" value="Phage_chap_TAC_15-like"/>
</dbReference>
<dbReference type="EMBL" id="QJRE01000104">
    <property type="protein sequence ID" value="NWL46574.1"/>
    <property type="molecule type" value="Genomic_DNA"/>
</dbReference>
<dbReference type="Pfam" id="PF21822">
    <property type="entry name" value="Phage_TAC_15"/>
    <property type="match status" value="1"/>
</dbReference>
<evidence type="ECO:0008006" key="3">
    <source>
        <dbReference type="Google" id="ProtNLM"/>
    </source>
</evidence>
<accession>A0ABD6MZ77</accession>
<comment type="caution">
    <text evidence="1">The sequence shown here is derived from an EMBL/GenBank/DDBJ whole genome shotgun (WGS) entry which is preliminary data.</text>
</comment>
<gene>
    <name evidence="1" type="ORF">DM819_12155</name>
</gene>
<proteinExistence type="predicted"/>
<sequence>MISTLQFKTLGVTFDIKQMSAVDALKLQESALKRKEASYHHIQDGDDLSALVALLDENEDDDALTQDPFLKLVRLNGETPDYNSLFAGRYEELAKLLAAVIDANYGFLYETRMFLGPDEQDAPQEEVTPAAYQRAQLEFSQPQMIYSVIMSDKHLATLYELQTCYNLEDLYQLYECVAFERHTTNIFQKQAEQRAKQER</sequence>
<protein>
    <recommendedName>
        <fullName evidence="3">Adaptor protein MecA</fullName>
    </recommendedName>
</protein>
<evidence type="ECO:0000313" key="2">
    <source>
        <dbReference type="Proteomes" id="UP000704738"/>
    </source>
</evidence>
<name>A0ABD6MZ77_9PSED</name>
<dbReference type="Proteomes" id="UP000704738">
    <property type="component" value="Unassembled WGS sequence"/>
</dbReference>
<reference evidence="1 2" key="1">
    <citation type="submission" date="2018-06" db="EMBL/GenBank/DDBJ databases">
        <title>Bacteria isolated from soil of Wuhan.</title>
        <authorList>
            <person name="Xiang W."/>
            <person name="Huang C."/>
        </authorList>
    </citation>
    <scope>NUCLEOTIDE SEQUENCE [LARGE SCALE GENOMIC DNA]</scope>
    <source>
        <strain evidence="2">xwS4</strain>
    </source>
</reference>
<evidence type="ECO:0000313" key="1">
    <source>
        <dbReference type="EMBL" id="NWL46574.1"/>
    </source>
</evidence>